<comment type="subcellular location">
    <subcellularLocation>
        <location evidence="1">Mitochondrion inner membrane</location>
    </subcellularLocation>
</comment>
<dbReference type="PANTHER" id="PTHR28268:SF1">
    <property type="entry name" value="MICOS SUBUNIT MIC26"/>
    <property type="match status" value="1"/>
</dbReference>
<evidence type="ECO:0000313" key="2">
    <source>
        <dbReference type="EMBL" id="KAJ1980649.1"/>
    </source>
</evidence>
<dbReference type="Proteomes" id="UP001151582">
    <property type="component" value="Unassembled WGS sequence"/>
</dbReference>
<gene>
    <name evidence="2" type="ORF">H4R34_002370</name>
</gene>
<dbReference type="PANTHER" id="PTHR28268">
    <property type="entry name" value="MICOS SUBUNIT MIC26"/>
    <property type="match status" value="1"/>
</dbReference>
<dbReference type="GO" id="GO:0044284">
    <property type="term" value="C:mitochondrial crista junction"/>
    <property type="evidence" value="ECO:0007669"/>
    <property type="project" value="TreeGrafter"/>
</dbReference>
<comment type="function">
    <text evidence="1">Component of the MICOS complex, a large protein complex of the mitochondrial inner membrane that plays crucial roles in the maintenance of crista junctions, inner membrane architecture, and formation of contact sites to the outer membrane.</text>
</comment>
<organism evidence="2 3">
    <name type="scientific">Dimargaris verticillata</name>
    <dbReference type="NCBI Taxonomy" id="2761393"/>
    <lineage>
        <taxon>Eukaryota</taxon>
        <taxon>Fungi</taxon>
        <taxon>Fungi incertae sedis</taxon>
        <taxon>Zoopagomycota</taxon>
        <taxon>Kickxellomycotina</taxon>
        <taxon>Dimargaritomycetes</taxon>
        <taxon>Dimargaritales</taxon>
        <taxon>Dimargaritaceae</taxon>
        <taxon>Dimargaris</taxon>
    </lineage>
</organism>
<accession>A0A9W8B843</accession>
<dbReference type="GO" id="GO:0042407">
    <property type="term" value="P:cristae formation"/>
    <property type="evidence" value="ECO:0007669"/>
    <property type="project" value="InterPro"/>
</dbReference>
<sequence length="198" mass="21594">MNSTNPGSAVPLPKQLSIYDQGTIPKPQPPGPSRLQVAVKSARVEAQHYAELTRVHVQHFVDRWLSVEQSVQKTVKNTVAKDEQIFPGALYVTVAGLAGSIAARQRNVLFRWTAPLAFAAVSSFYFMPKTARSISHRLYNAYGDPDAEKQVRGAYDQARGFGQSMVGRVEGAVKDTRTSLMALARSADSNNRSDSSSA</sequence>
<evidence type="ECO:0000313" key="3">
    <source>
        <dbReference type="Proteomes" id="UP001151582"/>
    </source>
</evidence>
<comment type="caution">
    <text evidence="2">The sequence shown here is derived from an EMBL/GenBank/DDBJ whole genome shotgun (WGS) entry which is preliminary data.</text>
</comment>
<dbReference type="GO" id="GO:0061617">
    <property type="term" value="C:MICOS complex"/>
    <property type="evidence" value="ECO:0007669"/>
    <property type="project" value="UniProtKB-UniRule"/>
</dbReference>
<proteinExistence type="predicted"/>
<reference evidence="2" key="1">
    <citation type="submission" date="2022-07" db="EMBL/GenBank/DDBJ databases">
        <title>Phylogenomic reconstructions and comparative analyses of Kickxellomycotina fungi.</title>
        <authorList>
            <person name="Reynolds N.K."/>
            <person name="Stajich J.E."/>
            <person name="Barry K."/>
            <person name="Grigoriev I.V."/>
            <person name="Crous P."/>
            <person name="Smith M.E."/>
        </authorList>
    </citation>
    <scope>NUCLEOTIDE SEQUENCE</scope>
    <source>
        <strain evidence="2">RSA 567</strain>
    </source>
</reference>
<dbReference type="EMBL" id="JANBQB010000158">
    <property type="protein sequence ID" value="KAJ1980649.1"/>
    <property type="molecule type" value="Genomic_DNA"/>
</dbReference>
<keyword evidence="1" id="KW-0472">Membrane</keyword>
<keyword evidence="3" id="KW-1185">Reference proteome</keyword>
<dbReference type="Pfam" id="PF09769">
    <property type="entry name" value="ApoO"/>
    <property type="match status" value="1"/>
</dbReference>
<keyword evidence="1" id="KW-0999">Mitochondrion inner membrane</keyword>
<evidence type="ECO:0000256" key="1">
    <source>
        <dbReference type="RuleBase" id="RU363021"/>
    </source>
</evidence>
<keyword evidence="1" id="KW-0496">Mitochondrion</keyword>
<name>A0A9W8B843_9FUNG</name>
<comment type="subunit">
    <text evidence="1">Component of the mitochondrial contact site and cristae organizing system (MICOS) complex.</text>
</comment>
<dbReference type="OrthoDB" id="2399148at2759"/>
<protein>
    <recommendedName>
        <fullName evidence="1">MICOS complex subunit</fullName>
    </recommendedName>
</protein>
<dbReference type="InterPro" id="IPR033181">
    <property type="entry name" value="Mic26_fungi"/>
</dbReference>
<dbReference type="AlphaFoldDB" id="A0A9W8B843"/>
<dbReference type="InterPro" id="IPR019166">
    <property type="entry name" value="MIC26/MIC27"/>
</dbReference>